<reference evidence="9 10" key="1">
    <citation type="submission" date="2015-09" db="EMBL/GenBank/DDBJ databases">
        <title>Sorangium comparison.</title>
        <authorList>
            <person name="Zaburannyi N."/>
            <person name="Bunk B."/>
            <person name="Overmann J."/>
            <person name="Mueller R."/>
        </authorList>
    </citation>
    <scope>NUCLEOTIDE SEQUENCE [LARGE SCALE GENOMIC DNA]</scope>
    <source>
        <strain evidence="9 10">So ceGT47</strain>
    </source>
</reference>
<evidence type="ECO:0000256" key="4">
    <source>
        <dbReference type="ARBA" id="ARBA00022692"/>
    </source>
</evidence>
<keyword evidence="3 9" id="KW-0808">Transferase</keyword>
<dbReference type="RefSeq" id="WP_129347857.1">
    <property type="nucleotide sequence ID" value="NZ_CP012670.1"/>
</dbReference>
<dbReference type="AlphaFoldDB" id="A0A4P2Q0K3"/>
<evidence type="ECO:0000256" key="5">
    <source>
        <dbReference type="ARBA" id="ARBA00022989"/>
    </source>
</evidence>
<evidence type="ECO:0000256" key="3">
    <source>
        <dbReference type="ARBA" id="ARBA00022679"/>
    </source>
</evidence>
<name>A0A4P2Q0K3_SORCE</name>
<evidence type="ECO:0000313" key="9">
    <source>
        <dbReference type="EMBL" id="AUX22747.1"/>
    </source>
</evidence>
<proteinExistence type="inferred from homology"/>
<feature type="transmembrane region" description="Helical" evidence="7">
    <location>
        <begin position="105"/>
        <end position="123"/>
    </location>
</feature>
<keyword evidence="6 7" id="KW-0472">Membrane</keyword>
<comment type="similarity">
    <text evidence="2">Belongs to the bacterial sugar transferase family.</text>
</comment>
<evidence type="ECO:0000256" key="6">
    <source>
        <dbReference type="ARBA" id="ARBA00023136"/>
    </source>
</evidence>
<organism evidence="9 10">
    <name type="scientific">Sorangium cellulosum</name>
    <name type="common">Polyangium cellulosum</name>
    <dbReference type="NCBI Taxonomy" id="56"/>
    <lineage>
        <taxon>Bacteria</taxon>
        <taxon>Pseudomonadati</taxon>
        <taxon>Myxococcota</taxon>
        <taxon>Polyangia</taxon>
        <taxon>Polyangiales</taxon>
        <taxon>Polyangiaceae</taxon>
        <taxon>Sorangium</taxon>
    </lineage>
</organism>
<dbReference type="NCBIfam" id="TIGR03013">
    <property type="entry name" value="EpsB_2"/>
    <property type="match status" value="1"/>
</dbReference>
<dbReference type="InterPro" id="IPR003362">
    <property type="entry name" value="Bact_transf"/>
</dbReference>
<evidence type="ECO:0000256" key="7">
    <source>
        <dbReference type="SAM" id="Phobius"/>
    </source>
</evidence>
<accession>A0A4P2Q0K3</accession>
<dbReference type="Gene3D" id="3.40.50.720">
    <property type="entry name" value="NAD(P)-binding Rossmann-like Domain"/>
    <property type="match status" value="1"/>
</dbReference>
<dbReference type="InterPro" id="IPR017475">
    <property type="entry name" value="EPS_sugar_tfrase"/>
</dbReference>
<feature type="domain" description="Bacterial sugar transferase" evidence="8">
    <location>
        <begin position="265"/>
        <end position="447"/>
    </location>
</feature>
<evidence type="ECO:0000259" key="8">
    <source>
        <dbReference type="Pfam" id="PF02397"/>
    </source>
</evidence>
<evidence type="ECO:0000256" key="2">
    <source>
        <dbReference type="ARBA" id="ARBA00006464"/>
    </source>
</evidence>
<comment type="subcellular location">
    <subcellularLocation>
        <location evidence="1">Membrane</location>
        <topology evidence="1">Multi-pass membrane protein</topology>
    </subcellularLocation>
</comment>
<dbReference type="GO" id="GO:0016780">
    <property type="term" value="F:phosphotransferase activity, for other substituted phosphate groups"/>
    <property type="evidence" value="ECO:0007669"/>
    <property type="project" value="TreeGrafter"/>
</dbReference>
<evidence type="ECO:0000256" key="1">
    <source>
        <dbReference type="ARBA" id="ARBA00004141"/>
    </source>
</evidence>
<keyword evidence="5 7" id="KW-1133">Transmembrane helix</keyword>
<dbReference type="GO" id="GO:0016020">
    <property type="term" value="C:membrane"/>
    <property type="evidence" value="ECO:0007669"/>
    <property type="project" value="UniProtKB-SubCell"/>
</dbReference>
<protein>
    <submittedName>
        <fullName evidence="9">Sugar transferase</fullName>
    </submittedName>
</protein>
<feature type="transmembrane region" description="Helical" evidence="7">
    <location>
        <begin position="12"/>
        <end position="32"/>
    </location>
</feature>
<feature type="transmembrane region" description="Helical" evidence="7">
    <location>
        <begin position="73"/>
        <end position="93"/>
    </location>
</feature>
<dbReference type="EMBL" id="CP012670">
    <property type="protein sequence ID" value="AUX22747.1"/>
    <property type="molecule type" value="Genomic_DNA"/>
</dbReference>
<dbReference type="Proteomes" id="UP000295781">
    <property type="component" value="Chromosome"/>
</dbReference>
<sequence length="453" mass="50763">MLELFRSPRRTMVWFVEASLLSLLVCCAPGVLVGWEHALDGERFGRTLSISLVAQASLYYHGLYGPEPPRARALFLTMFRALGVAAAVLWLAFWIVPDAQMGDGVVLMSLGAAALVLPAWRAVCHRVLQSESFSRLAVVLGAGELARSCARIIRKDGDVLGLRFAGRLVRDDEPIDEPDVAGRYRDLRRLVEQRGVSAVIVATADRRAALPIEELLELKLRGVEIEEGIELYERVTGKIFVRELKPSQIIFSHGFSVRRRTLVAKRAFDVVCATVGLLLGLPLMALTAVAVKLDSSGPALYSQIRTGAFGKPFRIHKFRSMRTDAEKNGAVWAMENDPRVTRVGRFIRKTRLDELPQLWNVLVGEMSMVGPRPERPEFIDALEKQIPFFRQRLCVKPGVTGHAQVRCRYGASAEDALEKLQYDLYYMKSFSIWFDISILIDTVKVVLWRIGAR</sequence>
<gene>
    <name evidence="9" type="ORF">SOCEGT47_032540</name>
</gene>
<evidence type="ECO:0000313" key="10">
    <source>
        <dbReference type="Proteomes" id="UP000295781"/>
    </source>
</evidence>
<dbReference type="InterPro" id="IPR017464">
    <property type="entry name" value="Sugar_tfrase_EpsB_2"/>
</dbReference>
<dbReference type="PANTHER" id="PTHR30576">
    <property type="entry name" value="COLANIC BIOSYNTHESIS UDP-GLUCOSE LIPID CARRIER TRANSFERASE"/>
    <property type="match status" value="1"/>
</dbReference>
<feature type="transmembrane region" description="Helical" evidence="7">
    <location>
        <begin position="44"/>
        <end position="61"/>
    </location>
</feature>
<dbReference type="PANTHER" id="PTHR30576:SF0">
    <property type="entry name" value="UNDECAPRENYL-PHOSPHATE N-ACETYLGALACTOSAMINYL 1-PHOSPHATE TRANSFERASE-RELATED"/>
    <property type="match status" value="1"/>
</dbReference>
<feature type="transmembrane region" description="Helical" evidence="7">
    <location>
        <begin position="267"/>
        <end position="291"/>
    </location>
</feature>
<dbReference type="OrthoDB" id="9808602at2"/>
<keyword evidence="4 7" id="KW-0812">Transmembrane</keyword>
<dbReference type="NCBIfam" id="TIGR03025">
    <property type="entry name" value="EPS_sugtrans"/>
    <property type="match status" value="1"/>
</dbReference>
<dbReference type="Pfam" id="PF02397">
    <property type="entry name" value="Bac_transf"/>
    <property type="match status" value="1"/>
</dbReference>